<dbReference type="SUPFAM" id="SSF52540">
    <property type="entry name" value="P-loop containing nucleoside triphosphate hydrolases"/>
    <property type="match status" value="1"/>
</dbReference>
<name>A0A396FHD6_9FIRM</name>
<feature type="domain" description="Probable ATP-binding protein BrxC 4th six-stranded beta-sheet" evidence="4">
    <location>
        <begin position="563"/>
        <end position="736"/>
    </location>
</feature>
<evidence type="ECO:0000259" key="4">
    <source>
        <dbReference type="Pfam" id="PF25796"/>
    </source>
</evidence>
<dbReference type="Pfam" id="PF25791">
    <property type="entry name" value="WHD_BREX_BrxC"/>
    <property type="match status" value="1"/>
</dbReference>
<comment type="caution">
    <text evidence="5">The sequence shown here is derived from an EMBL/GenBank/DDBJ whole genome shotgun (WGS) entry which is preliminary data.</text>
</comment>
<dbReference type="Pfam" id="PF07693">
    <property type="entry name" value="KAP_NTPase"/>
    <property type="match status" value="1"/>
</dbReference>
<sequence length="1205" mass="136819">MIIKNMFSKPIDRDIKGVIKVGQDDDANIKQELEEYVVTRELQKHFSDFFASYKRGITGNTDKMGVWISGFFGSGKSHFLKILSYLLENKEVGGKKAIDYFVDDNKISDQMVLADMKLAGTIPTDVVLFNIDSKSEVNGKQSKVAIVSVLQNVFNEMQGFSGSNPFLADLERKLTEGGKYNLFKEKFEDSFGSAWEESRSDFDFIQDDVVEVLDEIGFMSIEAGRNWCEKATGEYTYKVEDFAKLVKKYLDKKESNHHIVFLIDEIGQYIGDDSKLMLNLQTVTEDLGTACGGKAWIIVTSQQDIDSITKTKGNDFSKIQGRFDTRLSLSSANVDEVIKKRILEKNEAGKQTLTLLYDDKATVIKNLILFNDGVEKKLYSDRENFADIYPFIPYQFNLLGSVLTSIRTHGASGKHLAEGERSMLALFKESAVKVMNDEPGTIVPFNMFYDALEQFLDHSHKGVISHALDNEYLNPNHEKECFDVNVLKTLFMIKYVKEIKANIENITSLMVSNVNDDRMALAQQVEDALKRLVRQTLVQKNGDIYVFLTDEEQEINRAIESQNVDSGEVIAKVSEMIFDGLYDEKKYRYPAFNGRYAFAFNQVVDDKPYKANQNNDIALKILTPNSDERADETTMRILSGQSSCVLVVLPDDRTFLDEIRSALQIEKFIRFDATNAVTQFESIKEAKKVEMRERNSAAKLFLSESLKNAEIYVNGDKIQSGAKEITSKINEALGKLVSTVYHKLSYIDTAMSESDIRTLFKNNGQQLTLAGTNTAKNELALHDVNDYIALNTQRHMKTSMKSILERFLKAPYGFVEADVQWLVAKLFKDGEIAMFVNNDAVTLLSKTPEEIIRYLTRKEFNEKLMTEKRVKANEKQKKSVRTVMKELFNVTSASDDDDAIMRSFLGYASNLKNDLEKLDIHYATQPAYPGKQLIASGKKLMADVLQMKYPNEFFAGIDNKKDDFLDFAEDYEPVKKFFAGEQKGIFDKALKLMKIYDDSKTFIVNSEIEAVVADIKSILKKSAPYSEIFKLPELLDTFINLYSKLLNEMQKPIDNAIQEARQRVFEELQDKKCHDKLADKYVNLFREISDKAMSCNNVATLQNIKVEADALKVRCLNEIEKEEAKIIAAEQPAHVAETGNYGGETIAPATPAPKVKRKKSVSIKSINNATTWQLENEADVKKYIAELEKKLMNTLEEDTIINIEF</sequence>
<feature type="domain" description="Probable ATP-binding protein BrxC alpha-helical" evidence="3">
    <location>
        <begin position="876"/>
        <end position="1000"/>
    </location>
</feature>
<gene>
    <name evidence="5" type="primary">brxC</name>
    <name evidence="5" type="ORF">DW001_05755</name>
</gene>
<feature type="domain" description="Probable ATP-binding protein BrxC winged helix-turn-helix" evidence="2">
    <location>
        <begin position="743"/>
        <end position="870"/>
    </location>
</feature>
<dbReference type="AlphaFoldDB" id="A0A396FHD6"/>
<evidence type="ECO:0000313" key="6">
    <source>
        <dbReference type="Proteomes" id="UP000266698"/>
    </source>
</evidence>
<evidence type="ECO:0000313" key="5">
    <source>
        <dbReference type="EMBL" id="RHL80687.1"/>
    </source>
</evidence>
<protein>
    <submittedName>
        <fullName evidence="5">BREX system P-loop protein BrxC</fullName>
    </submittedName>
</protein>
<organism evidence="5 6">
    <name type="scientific">Agathobacter rectalis</name>
    <dbReference type="NCBI Taxonomy" id="39491"/>
    <lineage>
        <taxon>Bacteria</taxon>
        <taxon>Bacillati</taxon>
        <taxon>Bacillota</taxon>
        <taxon>Clostridia</taxon>
        <taxon>Lachnospirales</taxon>
        <taxon>Lachnospiraceae</taxon>
        <taxon>Agathobacter</taxon>
    </lineage>
</organism>
<dbReference type="Pfam" id="PF25796">
    <property type="entry name" value="BREX_BrxC_4th"/>
    <property type="match status" value="1"/>
</dbReference>
<dbReference type="InterPro" id="IPR027417">
    <property type="entry name" value="P-loop_NTPase"/>
</dbReference>
<dbReference type="RefSeq" id="WP_118375192.1">
    <property type="nucleotide sequence ID" value="NZ_QRPB01000005.1"/>
</dbReference>
<evidence type="ECO:0000259" key="3">
    <source>
        <dbReference type="Pfam" id="PF25792"/>
    </source>
</evidence>
<evidence type="ECO:0000259" key="2">
    <source>
        <dbReference type="Pfam" id="PF25791"/>
    </source>
</evidence>
<feature type="domain" description="KAP NTPase" evidence="1">
    <location>
        <begin position="62"/>
        <end position="285"/>
    </location>
</feature>
<reference evidence="5 6" key="1">
    <citation type="submission" date="2018-08" db="EMBL/GenBank/DDBJ databases">
        <title>A genome reference for cultivated species of the human gut microbiota.</title>
        <authorList>
            <person name="Zou Y."/>
            <person name="Xue W."/>
            <person name="Luo G."/>
        </authorList>
    </citation>
    <scope>NUCLEOTIDE SEQUENCE [LARGE SCALE GENOMIC DNA]</scope>
    <source>
        <strain evidence="5 6">AF36-2BH</strain>
    </source>
</reference>
<dbReference type="InterPro" id="IPR011646">
    <property type="entry name" value="KAP_P-loop"/>
</dbReference>
<dbReference type="InterPro" id="IPR058038">
    <property type="entry name" value="BREX_BrxC_wHTH"/>
</dbReference>
<dbReference type="InterPro" id="IPR058037">
    <property type="entry name" value="BREX_BrxC_helical"/>
</dbReference>
<dbReference type="InterPro" id="IPR058036">
    <property type="entry name" value="BREX_BrxC_4th"/>
</dbReference>
<dbReference type="Proteomes" id="UP000266698">
    <property type="component" value="Unassembled WGS sequence"/>
</dbReference>
<proteinExistence type="predicted"/>
<dbReference type="EMBL" id="QRPB01000005">
    <property type="protein sequence ID" value="RHL80687.1"/>
    <property type="molecule type" value="Genomic_DNA"/>
</dbReference>
<dbReference type="InterPro" id="IPR047679">
    <property type="entry name" value="BREX_BrxC"/>
</dbReference>
<dbReference type="Pfam" id="PF25792">
    <property type="entry name" value="BREX_BrxC_helical"/>
    <property type="match status" value="1"/>
</dbReference>
<accession>A0A396FHD6</accession>
<dbReference type="NCBIfam" id="NF033441">
    <property type="entry name" value="BREX_BrxC"/>
    <property type="match status" value="1"/>
</dbReference>
<evidence type="ECO:0000259" key="1">
    <source>
        <dbReference type="Pfam" id="PF07693"/>
    </source>
</evidence>